<name>A0A6G7WGQ7_9LACT</name>
<evidence type="ECO:0000313" key="2">
    <source>
        <dbReference type="Proteomes" id="UP000501830"/>
    </source>
</evidence>
<protein>
    <submittedName>
        <fullName evidence="1">Uncharacterized protein</fullName>
    </submittedName>
</protein>
<dbReference type="EMBL" id="CP049889">
    <property type="protein sequence ID" value="QIK51389.1"/>
    <property type="molecule type" value="Genomic_DNA"/>
</dbReference>
<gene>
    <name evidence="1" type="ORF">G7058_04540</name>
</gene>
<evidence type="ECO:0000313" key="1">
    <source>
        <dbReference type="EMBL" id="QIK51389.1"/>
    </source>
</evidence>
<reference evidence="1 2" key="1">
    <citation type="journal article" date="2017" name="Int. J. Syst. Evol. Microbiol.">
        <title>Jeotgalibaca porci sp. nov. and Jeotgalibaca arthritidis sp. nov., isolated from pigs, and emended description of the genus Jeotgalibaca.</title>
        <authorList>
            <person name="Zamora L."/>
            <person name="Perez-Sancho M."/>
            <person name="Dominguez L."/>
            <person name="Fernandez-Garayzabal J.F."/>
            <person name="Vela A.I."/>
        </authorList>
    </citation>
    <scope>NUCLEOTIDE SEQUENCE [LARGE SCALE GENOMIC DNA]</scope>
    <source>
        <strain evidence="1 2">CCUG 69148</strain>
    </source>
</reference>
<organism evidence="1 2">
    <name type="scientific">Jeotgalibaca porci</name>
    <dbReference type="NCBI Taxonomy" id="1868793"/>
    <lineage>
        <taxon>Bacteria</taxon>
        <taxon>Bacillati</taxon>
        <taxon>Bacillota</taxon>
        <taxon>Bacilli</taxon>
        <taxon>Lactobacillales</taxon>
        <taxon>Carnobacteriaceae</taxon>
        <taxon>Jeotgalibaca</taxon>
    </lineage>
</organism>
<dbReference type="Proteomes" id="UP000501830">
    <property type="component" value="Chromosome"/>
</dbReference>
<dbReference type="GeneID" id="94552535"/>
<dbReference type="KEGG" id="jpo:G7058_04540"/>
<dbReference type="RefSeq" id="WP_166062444.1">
    <property type="nucleotide sequence ID" value="NZ_CP049889.1"/>
</dbReference>
<sequence length="196" mass="22449">MTNLEWVHELARLPEIVGVTSRSSPAGESSIVEIYFNAPIDKAFIITKLPHTYKEKAIFTPKEEMKLSTHPYMKILYETEEALLSKRMIEILLKEASASMTAAKKAAARGDVHFVLARFNQTVNNWNHIIYLLNKQHLENQEGAAKKAARMEVTPAYYLVRLEKAYTYFASHNPALGFDEFNRLHNEITQIVTDNH</sequence>
<keyword evidence="2" id="KW-1185">Reference proteome</keyword>
<proteinExistence type="predicted"/>
<accession>A0A6G7WGQ7</accession>
<dbReference type="AlphaFoldDB" id="A0A6G7WGQ7"/>